<evidence type="ECO:0000256" key="4">
    <source>
        <dbReference type="ARBA" id="ARBA00005737"/>
    </source>
</evidence>
<comment type="function">
    <text evidence="1">Microtubule-binding protein that localizes to the microtubular manchette of elongating spermatids.</text>
</comment>
<dbReference type="GeneID" id="100198706"/>
<evidence type="ECO:0000256" key="11">
    <source>
        <dbReference type="ARBA" id="ARBA00023212"/>
    </source>
</evidence>
<evidence type="ECO:0000256" key="12">
    <source>
        <dbReference type="ARBA" id="ARBA00023273"/>
    </source>
</evidence>
<accession>A0ABM4BIG9</accession>
<keyword evidence="6" id="KW-0963">Cytoplasm</keyword>
<dbReference type="Proteomes" id="UP001652625">
    <property type="component" value="Chromosome 03"/>
</dbReference>
<keyword evidence="10" id="KW-0969">Cilium</keyword>
<sequence>MSSSSDGEEIERKISNVSIDDKRTFSKKSSFSSIISDNFLKSNKSTDLSDSYSSDRSYQESLAERSQDVSGRQSSYMSSLSREKTQNNSFHENTSRGNSAKKKSEKKISRESTNISVNSNLSSVKNSLREKTGSFVSNPSFDDKYSIDDFEKEDSLLAERGGKFEFIETESIKRTACQSNNFNKLNLDSKRTGKKCDYQHIQSKYAMPELQREMKKKRVSIIQMRKQEEKIRMQLEQKERQETAERSFQKWLDEKNECKKKCDENKSDTKQLKKPSFDKERSELAQQAFNEWLQLKRAHQKREMEMEKLRLADEAQYCITRDKVMCNKAFKEWLQKKCASNEKKRLNERPSKHITSKFPVSMY</sequence>
<protein>
    <recommendedName>
        <fullName evidence="5">Coiled-coil domain-containing protein 181</fullName>
    </recommendedName>
</protein>
<feature type="region of interest" description="Disordered" evidence="14">
    <location>
        <begin position="42"/>
        <end position="146"/>
    </location>
</feature>
<evidence type="ECO:0000256" key="3">
    <source>
        <dbReference type="ARBA" id="ARBA00004245"/>
    </source>
</evidence>
<evidence type="ECO:0000256" key="5">
    <source>
        <dbReference type="ARBA" id="ARBA00022306"/>
    </source>
</evidence>
<comment type="subunit">
    <text evidence="13">Homodimer. Interacts with HOOK1. Interacts with HOOK2. Interacts with HOOK3.</text>
</comment>
<keyword evidence="11" id="KW-0206">Cytoskeleton</keyword>
<evidence type="ECO:0000256" key="9">
    <source>
        <dbReference type="ARBA" id="ARBA00023054"/>
    </source>
</evidence>
<evidence type="ECO:0000256" key="2">
    <source>
        <dbReference type="ARBA" id="ARBA00004230"/>
    </source>
</evidence>
<dbReference type="RefSeq" id="XP_065648827.1">
    <property type="nucleotide sequence ID" value="XM_065792755.1"/>
</dbReference>
<dbReference type="PANTHER" id="PTHR14320:SF2">
    <property type="entry name" value="COILED-COIL DOMAIN-CONTAINING PROTEIN 181"/>
    <property type="match status" value="1"/>
</dbReference>
<reference evidence="16" key="1">
    <citation type="submission" date="2025-08" db="UniProtKB">
        <authorList>
            <consortium name="RefSeq"/>
        </authorList>
    </citation>
    <scope>IDENTIFICATION</scope>
</reference>
<evidence type="ECO:0000256" key="10">
    <source>
        <dbReference type="ARBA" id="ARBA00023069"/>
    </source>
</evidence>
<keyword evidence="8" id="KW-0282">Flagellum</keyword>
<evidence type="ECO:0000256" key="13">
    <source>
        <dbReference type="ARBA" id="ARBA00047162"/>
    </source>
</evidence>
<feature type="compositionally biased region" description="Low complexity" evidence="14">
    <location>
        <begin position="42"/>
        <end position="61"/>
    </location>
</feature>
<dbReference type="PANTHER" id="PTHR14320">
    <property type="entry name" value="COILED-COIL DOMAIN-CONTAINING PROTEIN 181"/>
    <property type="match status" value="1"/>
</dbReference>
<evidence type="ECO:0000256" key="1">
    <source>
        <dbReference type="ARBA" id="ARBA00002213"/>
    </source>
</evidence>
<keyword evidence="12" id="KW-0966">Cell projection</keyword>
<keyword evidence="15" id="KW-1185">Reference proteome</keyword>
<evidence type="ECO:0000256" key="6">
    <source>
        <dbReference type="ARBA" id="ARBA00022490"/>
    </source>
</evidence>
<keyword evidence="9" id="KW-0175">Coiled coil</keyword>
<evidence type="ECO:0000313" key="16">
    <source>
        <dbReference type="RefSeq" id="XP_065648827.1"/>
    </source>
</evidence>
<evidence type="ECO:0000256" key="8">
    <source>
        <dbReference type="ARBA" id="ARBA00022846"/>
    </source>
</evidence>
<organism evidence="15 16">
    <name type="scientific">Hydra vulgaris</name>
    <name type="common">Hydra</name>
    <name type="synonym">Hydra attenuata</name>
    <dbReference type="NCBI Taxonomy" id="6087"/>
    <lineage>
        <taxon>Eukaryota</taxon>
        <taxon>Metazoa</taxon>
        <taxon>Cnidaria</taxon>
        <taxon>Hydrozoa</taxon>
        <taxon>Hydroidolina</taxon>
        <taxon>Anthoathecata</taxon>
        <taxon>Aplanulata</taxon>
        <taxon>Hydridae</taxon>
        <taxon>Hydra</taxon>
    </lineage>
</organism>
<gene>
    <name evidence="16" type="primary">LOC100198706</name>
</gene>
<evidence type="ECO:0000256" key="14">
    <source>
        <dbReference type="SAM" id="MobiDB-lite"/>
    </source>
</evidence>
<comment type="similarity">
    <text evidence="4">Belongs to the CCDC181 family.</text>
</comment>
<proteinExistence type="inferred from homology"/>
<feature type="compositionally biased region" description="Polar residues" evidence="14">
    <location>
        <begin position="68"/>
        <end position="98"/>
    </location>
</feature>
<comment type="subcellular location">
    <subcellularLocation>
        <location evidence="2">Cell projection</location>
        <location evidence="2">Cilium</location>
        <location evidence="2">Flagellum</location>
    </subcellularLocation>
    <subcellularLocation>
        <location evidence="3">Cytoplasm</location>
        <location evidence="3">Cytoskeleton</location>
    </subcellularLocation>
</comment>
<evidence type="ECO:0000313" key="15">
    <source>
        <dbReference type="Proteomes" id="UP001652625"/>
    </source>
</evidence>
<dbReference type="InterPro" id="IPR026687">
    <property type="entry name" value="CCDC181"/>
</dbReference>
<feature type="compositionally biased region" description="Low complexity" evidence="14">
    <location>
        <begin position="111"/>
        <end position="126"/>
    </location>
</feature>
<name>A0ABM4BIG9_HYDVU</name>
<keyword evidence="7" id="KW-0493">Microtubule</keyword>
<evidence type="ECO:0000256" key="7">
    <source>
        <dbReference type="ARBA" id="ARBA00022701"/>
    </source>
</evidence>